<evidence type="ECO:0000313" key="3">
    <source>
        <dbReference type="Proteomes" id="UP001055219"/>
    </source>
</evidence>
<dbReference type="AlphaFoldDB" id="A0A9P9Y5P1"/>
<feature type="compositionally biased region" description="Basic and acidic residues" evidence="1">
    <location>
        <begin position="1"/>
        <end position="16"/>
    </location>
</feature>
<name>A0A9P9Y5P1_9HYPO</name>
<sequence length="174" mass="18746">MRKHHVAEPTQRRDAPRTLGTEAPLNTSTGYAKNPLPRQRSDYAHSDPQGRAGGGGGGLGNVSGIDSGRRDDNSYGSSYAGMGRDQEVDNRPRHQQKRRDSLVGKIMEKTGGVLGNAKLQEKGHDMREAKARGDDGGHVREQEHGHGHGGGTGEGTAPRRRASERDPRDASHTD</sequence>
<accession>A0A9P9Y5P1</accession>
<dbReference type="GeneID" id="75828294"/>
<reference evidence="2" key="1">
    <citation type="journal article" date="2021" name="J Fungi (Basel)">
        <title>Genomic and Metabolomic Analyses of the Marine Fungus Emericellopsis cladophorae: Insights into Saltwater Adaptability Mechanisms and Its Biosynthetic Potential.</title>
        <authorList>
            <person name="Goncalves M.F.M."/>
            <person name="Hilario S."/>
            <person name="Van de Peer Y."/>
            <person name="Esteves A.C."/>
            <person name="Alves A."/>
        </authorList>
    </citation>
    <scope>NUCLEOTIDE SEQUENCE</scope>
    <source>
        <strain evidence="2">MUM 19.33</strain>
    </source>
</reference>
<organism evidence="2 3">
    <name type="scientific">Emericellopsis cladophorae</name>
    <dbReference type="NCBI Taxonomy" id="2686198"/>
    <lineage>
        <taxon>Eukaryota</taxon>
        <taxon>Fungi</taxon>
        <taxon>Dikarya</taxon>
        <taxon>Ascomycota</taxon>
        <taxon>Pezizomycotina</taxon>
        <taxon>Sordariomycetes</taxon>
        <taxon>Hypocreomycetidae</taxon>
        <taxon>Hypocreales</taxon>
        <taxon>Bionectriaceae</taxon>
        <taxon>Emericellopsis</taxon>
    </lineage>
</organism>
<reference evidence="2" key="2">
    <citation type="submission" date="2022-07" db="EMBL/GenBank/DDBJ databases">
        <authorList>
            <person name="Goncalves M.F.M."/>
            <person name="Hilario S."/>
            <person name="Van De Peer Y."/>
            <person name="Esteves A.C."/>
            <person name="Alves A."/>
        </authorList>
    </citation>
    <scope>NUCLEOTIDE SEQUENCE</scope>
    <source>
        <strain evidence="2">MUM 19.33</strain>
    </source>
</reference>
<feature type="compositionally biased region" description="Gly residues" evidence="1">
    <location>
        <begin position="51"/>
        <end position="61"/>
    </location>
</feature>
<feature type="compositionally biased region" description="Basic and acidic residues" evidence="1">
    <location>
        <begin position="84"/>
        <end position="108"/>
    </location>
</feature>
<protein>
    <submittedName>
        <fullName evidence="2">Uncharacterized protein</fullName>
    </submittedName>
</protein>
<feature type="compositionally biased region" description="Basic and acidic residues" evidence="1">
    <location>
        <begin position="119"/>
        <end position="146"/>
    </location>
</feature>
<gene>
    <name evidence="2" type="ORF">J7T54_001777</name>
</gene>
<feature type="compositionally biased region" description="Basic and acidic residues" evidence="1">
    <location>
        <begin position="161"/>
        <end position="174"/>
    </location>
</feature>
<dbReference type="Proteomes" id="UP001055219">
    <property type="component" value="Unassembled WGS sequence"/>
</dbReference>
<proteinExistence type="predicted"/>
<dbReference type="EMBL" id="JAGIXG020000006">
    <property type="protein sequence ID" value="KAI6783901.1"/>
    <property type="molecule type" value="Genomic_DNA"/>
</dbReference>
<evidence type="ECO:0000313" key="2">
    <source>
        <dbReference type="EMBL" id="KAI6783901.1"/>
    </source>
</evidence>
<feature type="region of interest" description="Disordered" evidence="1">
    <location>
        <begin position="1"/>
        <end position="174"/>
    </location>
</feature>
<comment type="caution">
    <text evidence="2">The sequence shown here is derived from an EMBL/GenBank/DDBJ whole genome shotgun (WGS) entry which is preliminary data.</text>
</comment>
<dbReference type="OrthoDB" id="203279at2759"/>
<dbReference type="RefSeq" id="XP_051364757.1">
    <property type="nucleotide sequence ID" value="XM_051503810.1"/>
</dbReference>
<keyword evidence="3" id="KW-1185">Reference proteome</keyword>
<evidence type="ECO:0000256" key="1">
    <source>
        <dbReference type="SAM" id="MobiDB-lite"/>
    </source>
</evidence>